<dbReference type="AlphaFoldDB" id="A0A3N0XZJ5"/>
<keyword evidence="3" id="KW-1185">Reference proteome</keyword>
<comment type="caution">
    <text evidence="2">The sequence shown here is derived from an EMBL/GenBank/DDBJ whole genome shotgun (WGS) entry which is preliminary data.</text>
</comment>
<dbReference type="EMBL" id="RJVU01057077">
    <property type="protein sequence ID" value="ROK36396.1"/>
    <property type="molecule type" value="Genomic_DNA"/>
</dbReference>
<dbReference type="GO" id="GO:0016874">
    <property type="term" value="F:ligase activity"/>
    <property type="evidence" value="ECO:0007669"/>
    <property type="project" value="UniProtKB-KW"/>
</dbReference>
<evidence type="ECO:0000313" key="2">
    <source>
        <dbReference type="EMBL" id="ROK36396.1"/>
    </source>
</evidence>
<keyword evidence="2" id="KW-0436">Ligase</keyword>
<evidence type="ECO:0000256" key="1">
    <source>
        <dbReference type="SAM" id="MobiDB-lite"/>
    </source>
</evidence>
<protein>
    <submittedName>
        <fullName evidence="2">E3 SUMO-protein ligase RanBP2</fullName>
    </submittedName>
</protein>
<feature type="compositionally biased region" description="Polar residues" evidence="1">
    <location>
        <begin position="236"/>
        <end position="249"/>
    </location>
</feature>
<proteinExistence type="predicted"/>
<organism evidence="2 3">
    <name type="scientific">Anabarilius grahami</name>
    <name type="common">Kanglang fish</name>
    <name type="synonym">Barilius grahami</name>
    <dbReference type="NCBI Taxonomy" id="495550"/>
    <lineage>
        <taxon>Eukaryota</taxon>
        <taxon>Metazoa</taxon>
        <taxon>Chordata</taxon>
        <taxon>Craniata</taxon>
        <taxon>Vertebrata</taxon>
        <taxon>Euteleostomi</taxon>
        <taxon>Actinopterygii</taxon>
        <taxon>Neopterygii</taxon>
        <taxon>Teleostei</taxon>
        <taxon>Ostariophysi</taxon>
        <taxon>Cypriniformes</taxon>
        <taxon>Xenocyprididae</taxon>
        <taxon>Xenocypridinae</taxon>
        <taxon>Xenocypridinae incertae sedis</taxon>
        <taxon>Anabarilius</taxon>
    </lineage>
</organism>
<gene>
    <name evidence="2" type="ORF">DPX16_0922</name>
</gene>
<sequence length="249" mass="27690">SAVFQECLCQPSVASNEQASRKLHKELLLALCSRVRLTLTVKSCEESADALWSLDRAMQSLRNTATNTLDGLSEVFTETRAQLYLYAGTLLLKMAQDGAQQWRAVQDLAALCYLVAYQAPRPKAKSLKSEHASHEPLELLASDRQSQAGHMLLNLSQDVEQLLKDVVGAFGNRRAPSSLFDLLFSTQTHEQLSFIYNDEMHVVSAHVPSAADLAKWDSELFRHRHGRPGDLIQVQGEEQTGTEVTRSDP</sequence>
<evidence type="ECO:0000313" key="3">
    <source>
        <dbReference type="Proteomes" id="UP000281406"/>
    </source>
</evidence>
<dbReference type="Proteomes" id="UP000281406">
    <property type="component" value="Unassembled WGS sequence"/>
</dbReference>
<reference evidence="2 3" key="1">
    <citation type="submission" date="2018-10" db="EMBL/GenBank/DDBJ databases">
        <title>Genome assembly for a Yunnan-Guizhou Plateau 3E fish, Anabarilius grahami (Regan), and its evolutionary and genetic applications.</title>
        <authorList>
            <person name="Jiang W."/>
        </authorList>
    </citation>
    <scope>NUCLEOTIDE SEQUENCE [LARGE SCALE GENOMIC DNA]</scope>
    <source>
        <strain evidence="2">AG-KIZ</strain>
        <tissue evidence="2">Muscle</tissue>
    </source>
</reference>
<feature type="region of interest" description="Disordered" evidence="1">
    <location>
        <begin position="227"/>
        <end position="249"/>
    </location>
</feature>
<dbReference type="OrthoDB" id="2357150at2759"/>
<accession>A0A3N0XZJ5</accession>
<name>A0A3N0XZJ5_ANAGA</name>
<feature type="non-terminal residue" evidence="2">
    <location>
        <position position="1"/>
    </location>
</feature>